<dbReference type="InterPro" id="IPR044304">
    <property type="entry name" value="NUBPL-like"/>
</dbReference>
<dbReference type="RefSeq" id="WP_106380444.1">
    <property type="nucleotide sequence ID" value="NZ_NIGF01000012.1"/>
</dbReference>
<keyword evidence="8" id="KW-0378">Hydrolase</keyword>
<comment type="subunit">
    <text evidence="8">Homodimer.</text>
</comment>
<dbReference type="Gene3D" id="3.40.50.300">
    <property type="entry name" value="P-loop containing nucleotide triphosphate hydrolases"/>
    <property type="match status" value="1"/>
</dbReference>
<evidence type="ECO:0000313" key="11">
    <source>
        <dbReference type="Proteomes" id="UP000237684"/>
    </source>
</evidence>
<dbReference type="GO" id="GO:0016887">
    <property type="term" value="F:ATP hydrolysis activity"/>
    <property type="evidence" value="ECO:0007669"/>
    <property type="project" value="UniProtKB-UniRule"/>
</dbReference>
<feature type="binding site" evidence="8">
    <location>
        <begin position="117"/>
        <end position="124"/>
    </location>
    <ligand>
        <name>ATP</name>
        <dbReference type="ChEBI" id="CHEBI:30616"/>
    </ligand>
</feature>
<dbReference type="PROSITE" id="PS01215">
    <property type="entry name" value="MRP"/>
    <property type="match status" value="1"/>
</dbReference>
<sequence length="373" mass="39578">MADEILETELEDDDSVDKDAVMRALNMVQDPDLGRSIVELGFIKNLRACGGNVAFDIELTTPACPVKEQMEAQARDLVLQIENVKNVAINMTARTRVVVDIRGGIPGVKNAIAVAAGKGGVGKSTTAVNLALALMESGAKVGLLDADIHGPSIPIMLGIPDGEQPEGEEIDGVQRIYPLDRFGLKLMSVGFLTQRDNPIIWRGPMIGKMLTTFLSSVIWGDLDYLIIDLPPGTGDVQLTLIQNTPLSGAVIVTTPEAVAGEDVIRAGKMFEKMGQTLNISVPILGVVENMSWFEAPTGERHYIFGQGGGERIAGVFGVPLLGQVPREMGITQGSDSGIPIMVSHPNSPVGEVYQEIAGGVARRVATLAMESGA</sequence>
<feature type="domain" description="MIP18 family-like" evidence="9">
    <location>
        <begin position="18"/>
        <end position="88"/>
    </location>
</feature>
<comment type="similarity">
    <text evidence="2">In the C-terminal section; belongs to the Mrp/NBP35 ATP-binding proteins family.</text>
</comment>
<comment type="function">
    <text evidence="8">Binds and transfers iron-sulfur (Fe-S) clusters to target apoproteins. Can hydrolyze ATP.</text>
</comment>
<dbReference type="InterPro" id="IPR000808">
    <property type="entry name" value="Mrp-like_CS"/>
</dbReference>
<dbReference type="GO" id="GO:0051539">
    <property type="term" value="F:4 iron, 4 sulfur cluster binding"/>
    <property type="evidence" value="ECO:0007669"/>
    <property type="project" value="TreeGrafter"/>
</dbReference>
<dbReference type="AlphaFoldDB" id="A0A2S8SRD3"/>
<keyword evidence="3 8" id="KW-0479">Metal-binding</keyword>
<dbReference type="Proteomes" id="UP000237684">
    <property type="component" value="Unassembled WGS sequence"/>
</dbReference>
<comment type="similarity">
    <text evidence="8">Belongs to the Mrp/NBP35 ATP-binding proteins family.</text>
</comment>
<comment type="similarity">
    <text evidence="1">In the N-terminal section; belongs to the MIP18 family.</text>
</comment>
<dbReference type="GO" id="GO:0005524">
    <property type="term" value="F:ATP binding"/>
    <property type="evidence" value="ECO:0007669"/>
    <property type="project" value="UniProtKB-UniRule"/>
</dbReference>
<dbReference type="GO" id="GO:0046872">
    <property type="term" value="F:metal ion binding"/>
    <property type="evidence" value="ECO:0007669"/>
    <property type="project" value="UniProtKB-KW"/>
</dbReference>
<evidence type="ECO:0000256" key="5">
    <source>
        <dbReference type="ARBA" id="ARBA00022840"/>
    </source>
</evidence>
<dbReference type="Pfam" id="PF10609">
    <property type="entry name" value="ParA"/>
    <property type="match status" value="1"/>
</dbReference>
<dbReference type="Gene3D" id="3.30.300.130">
    <property type="entry name" value="Fe-S cluster assembly (FSCA)"/>
    <property type="match status" value="1"/>
</dbReference>
<organism evidence="10 11">
    <name type="scientific">Abditibacterium utsteinense</name>
    <dbReference type="NCBI Taxonomy" id="1960156"/>
    <lineage>
        <taxon>Bacteria</taxon>
        <taxon>Pseudomonadati</taxon>
        <taxon>Abditibacteriota</taxon>
        <taxon>Abditibacteriia</taxon>
        <taxon>Abditibacteriales</taxon>
        <taxon>Abditibacteriaceae</taxon>
        <taxon>Abditibacterium</taxon>
    </lineage>
</organism>
<dbReference type="HAMAP" id="MF_02040">
    <property type="entry name" value="Mrp_NBP35"/>
    <property type="match status" value="1"/>
</dbReference>
<dbReference type="InterPro" id="IPR033756">
    <property type="entry name" value="YlxH/NBP35"/>
</dbReference>
<keyword evidence="7 8" id="KW-0411">Iron-sulfur</keyword>
<dbReference type="EMBL" id="NIGF01000012">
    <property type="protein sequence ID" value="PQV63364.1"/>
    <property type="molecule type" value="Genomic_DNA"/>
</dbReference>
<dbReference type="GO" id="GO:0140663">
    <property type="term" value="F:ATP-dependent FeS chaperone activity"/>
    <property type="evidence" value="ECO:0007669"/>
    <property type="project" value="InterPro"/>
</dbReference>
<dbReference type="PANTHER" id="PTHR42961:SF2">
    <property type="entry name" value="IRON-SULFUR PROTEIN NUBPL"/>
    <property type="match status" value="1"/>
</dbReference>
<dbReference type="InterPro" id="IPR027417">
    <property type="entry name" value="P-loop_NTPase"/>
</dbReference>
<evidence type="ECO:0000256" key="4">
    <source>
        <dbReference type="ARBA" id="ARBA00022741"/>
    </source>
</evidence>
<dbReference type="InterPro" id="IPR034904">
    <property type="entry name" value="FSCA_dom_sf"/>
</dbReference>
<dbReference type="InterPro" id="IPR002744">
    <property type="entry name" value="MIP18-like"/>
</dbReference>
<keyword evidence="4 8" id="KW-0547">Nucleotide-binding</keyword>
<evidence type="ECO:0000313" key="10">
    <source>
        <dbReference type="EMBL" id="PQV63364.1"/>
    </source>
</evidence>
<evidence type="ECO:0000256" key="7">
    <source>
        <dbReference type="ARBA" id="ARBA00023014"/>
    </source>
</evidence>
<evidence type="ECO:0000256" key="6">
    <source>
        <dbReference type="ARBA" id="ARBA00023004"/>
    </source>
</evidence>
<gene>
    <name evidence="10" type="ORF">B1R32_11219</name>
</gene>
<keyword evidence="11" id="KW-1185">Reference proteome</keyword>
<dbReference type="GO" id="GO:0016226">
    <property type="term" value="P:iron-sulfur cluster assembly"/>
    <property type="evidence" value="ECO:0007669"/>
    <property type="project" value="InterPro"/>
</dbReference>
<dbReference type="SUPFAM" id="SSF117916">
    <property type="entry name" value="Fe-S cluster assembly (FSCA) domain-like"/>
    <property type="match status" value="1"/>
</dbReference>
<evidence type="ECO:0000259" key="9">
    <source>
        <dbReference type="Pfam" id="PF01883"/>
    </source>
</evidence>
<dbReference type="SUPFAM" id="SSF52540">
    <property type="entry name" value="P-loop containing nucleoside triphosphate hydrolases"/>
    <property type="match status" value="1"/>
</dbReference>
<protein>
    <recommendedName>
        <fullName evidence="8">Iron-sulfur cluster carrier protein</fullName>
    </recommendedName>
</protein>
<dbReference type="OrthoDB" id="9809679at2"/>
<name>A0A2S8SRD3_9BACT</name>
<evidence type="ECO:0000256" key="8">
    <source>
        <dbReference type="HAMAP-Rule" id="MF_02040"/>
    </source>
</evidence>
<dbReference type="InParanoid" id="A0A2S8SRD3"/>
<dbReference type="FunFam" id="3.40.50.300:FF:001119">
    <property type="entry name" value="Iron-sulfur cluster carrier protein"/>
    <property type="match status" value="1"/>
</dbReference>
<proteinExistence type="inferred from homology"/>
<reference evidence="10 11" key="1">
    <citation type="journal article" date="2018" name="Syst. Appl. Microbiol.">
        <title>Abditibacterium utsteinense sp. nov., the first cultivated member of candidate phylum FBP, isolated from ice-free Antarctic soil samples.</title>
        <authorList>
            <person name="Tahon G."/>
            <person name="Tytgat B."/>
            <person name="Lebbe L."/>
            <person name="Carlier A."/>
            <person name="Willems A."/>
        </authorList>
    </citation>
    <scope>NUCLEOTIDE SEQUENCE [LARGE SCALE GENOMIC DNA]</scope>
    <source>
        <strain evidence="10 11">LMG 29911</strain>
    </source>
</reference>
<keyword evidence="6 8" id="KW-0408">Iron</keyword>
<dbReference type="FunCoup" id="A0A2S8SRD3">
    <property type="interactions" value="368"/>
</dbReference>
<comment type="caution">
    <text evidence="10">The sequence shown here is derived from an EMBL/GenBank/DDBJ whole genome shotgun (WGS) entry which is preliminary data.</text>
</comment>
<dbReference type="Pfam" id="PF01883">
    <property type="entry name" value="FeS_assembly_P"/>
    <property type="match status" value="1"/>
</dbReference>
<accession>A0A2S8SRD3</accession>
<evidence type="ECO:0000256" key="1">
    <source>
        <dbReference type="ARBA" id="ARBA00007352"/>
    </source>
</evidence>
<dbReference type="PANTHER" id="PTHR42961">
    <property type="entry name" value="IRON-SULFUR PROTEIN NUBPL"/>
    <property type="match status" value="1"/>
</dbReference>
<dbReference type="CDD" id="cd02037">
    <property type="entry name" value="Mrp_NBP35"/>
    <property type="match status" value="1"/>
</dbReference>
<dbReference type="InterPro" id="IPR019591">
    <property type="entry name" value="Mrp/NBP35_ATP-bd"/>
</dbReference>
<keyword evidence="5 8" id="KW-0067">ATP-binding</keyword>
<evidence type="ECO:0000256" key="3">
    <source>
        <dbReference type="ARBA" id="ARBA00022723"/>
    </source>
</evidence>
<evidence type="ECO:0000256" key="2">
    <source>
        <dbReference type="ARBA" id="ARBA00008205"/>
    </source>
</evidence>